<sequence length="348" mass="37252">MTPRTTPSTTPSATTASGAPADALPVLVEDHLPAGALVAALRADALAGLTATPRRLPPKWFYDERGGRLFDEITRLPEYYPTRRERELLAAVAAEVAGLTGADTLVELGSGTSEKTRLLLDALRDAGTLRRFVPFDVDGATLTAAGAAVARAYPGVAVHAVVGDFEHHLGTIPGGGRRLVVFLGSTLGNFEPGPRAEFLRAVAATLGPQDAFLLGTDLVKDPARLLAAYDDAAGVTAEFNRNVLHVLDRELGADFDPGAFEHVVVWDEEHEWIEMHLRARDAVQVHVAALDLTVRFAPGETIRTEVSAKFRRETVRAELAAAGLDLRRWWTDPAGDVALSLAVPGEPR</sequence>
<dbReference type="InterPro" id="IPR035094">
    <property type="entry name" value="EgtD"/>
</dbReference>
<feature type="binding site" evidence="3">
    <location>
        <position position="229"/>
    </location>
    <ligand>
        <name>L-histidine</name>
        <dbReference type="ChEBI" id="CHEBI:57595"/>
    </ligand>
</feature>
<evidence type="ECO:0000313" key="5">
    <source>
        <dbReference type="EMBL" id="GAA4985877.1"/>
    </source>
</evidence>
<comment type="pathway">
    <text evidence="3">Amino-acid biosynthesis; ergothioneine biosynthesis.</text>
</comment>
<dbReference type="EMBL" id="BAABIL010000406">
    <property type="protein sequence ID" value="GAA4985877.1"/>
    <property type="molecule type" value="Genomic_DNA"/>
</dbReference>
<reference evidence="6" key="1">
    <citation type="journal article" date="2019" name="Int. J. Syst. Evol. Microbiol.">
        <title>The Global Catalogue of Microorganisms (GCM) 10K type strain sequencing project: providing services to taxonomists for standard genome sequencing and annotation.</title>
        <authorList>
            <consortium name="The Broad Institute Genomics Platform"/>
            <consortium name="The Broad Institute Genome Sequencing Center for Infectious Disease"/>
            <person name="Wu L."/>
            <person name="Ma J."/>
        </authorList>
    </citation>
    <scope>NUCLEOTIDE SEQUENCE [LARGE SCALE GENOMIC DNA]</scope>
    <source>
        <strain evidence="6">JCM 18126</strain>
    </source>
</reference>
<dbReference type="InterPro" id="IPR019257">
    <property type="entry name" value="MeTrfase_dom"/>
</dbReference>
<dbReference type="Gene3D" id="3.40.50.150">
    <property type="entry name" value="Vaccinia Virus protein VP39"/>
    <property type="match status" value="2"/>
</dbReference>
<keyword evidence="6" id="KW-1185">Reference proteome</keyword>
<feature type="binding site" evidence="3">
    <location>
        <position position="136"/>
    </location>
    <ligand>
        <name>S-adenosyl-L-methionine</name>
        <dbReference type="ChEBI" id="CHEBI:59789"/>
    </ligand>
</feature>
<keyword evidence="2 3" id="KW-0808">Transferase</keyword>
<dbReference type="PANTHER" id="PTHR43397:SF1">
    <property type="entry name" value="ERGOTHIONEINE BIOSYNTHESIS PROTEIN 1"/>
    <property type="match status" value="1"/>
</dbReference>
<name>A0ABP9I282_9ACTN</name>
<dbReference type="PIRSF" id="PIRSF018005">
    <property type="entry name" value="UCP018005"/>
    <property type="match status" value="1"/>
</dbReference>
<feature type="binding site" evidence="3">
    <location>
        <begin position="305"/>
        <end position="307"/>
    </location>
    <ligand>
        <name>L-histidine</name>
        <dbReference type="ChEBI" id="CHEBI:57595"/>
    </ligand>
</feature>
<proteinExistence type="inferred from homology"/>
<dbReference type="Proteomes" id="UP001501195">
    <property type="component" value="Unassembled WGS sequence"/>
</dbReference>
<dbReference type="Pfam" id="PF10017">
    <property type="entry name" value="Methyltransf_33"/>
    <property type="match status" value="1"/>
</dbReference>
<protein>
    <recommendedName>
        <fullName evidence="3">Histidine N-alpha-methyltransferase</fullName>
        <ecNumber evidence="3">2.1.1.44</ecNumber>
    </recommendedName>
    <alternativeName>
        <fullName evidence="3">Histidine trimethyltransferase</fullName>
    </alternativeName>
</protein>
<evidence type="ECO:0000313" key="6">
    <source>
        <dbReference type="Proteomes" id="UP001501195"/>
    </source>
</evidence>
<feature type="binding site" evidence="3">
    <location>
        <position position="79"/>
    </location>
    <ligand>
        <name>L-histidine</name>
        <dbReference type="ChEBI" id="CHEBI:57595"/>
    </ligand>
</feature>
<comment type="function">
    <text evidence="3">Catalyzes the SAM-dependent triple methylation of the alpha-amino group of histidine to form hercynine, a step in the biosynthesis pathway of ergothioneine.</text>
</comment>
<evidence type="ECO:0000256" key="2">
    <source>
        <dbReference type="ARBA" id="ARBA00022679"/>
    </source>
</evidence>
<organism evidence="5 6">
    <name type="scientific">Kineococcus glutinatus</name>
    <dbReference type="NCBI Taxonomy" id="1070872"/>
    <lineage>
        <taxon>Bacteria</taxon>
        <taxon>Bacillati</taxon>
        <taxon>Actinomycetota</taxon>
        <taxon>Actinomycetes</taxon>
        <taxon>Kineosporiales</taxon>
        <taxon>Kineosporiaceae</taxon>
        <taxon>Kineococcus</taxon>
    </lineage>
</organism>
<accession>A0ABP9I282</accession>
<dbReference type="PANTHER" id="PTHR43397">
    <property type="entry name" value="ERGOTHIONEINE BIOSYNTHESIS PROTEIN 1"/>
    <property type="match status" value="1"/>
</dbReference>
<gene>
    <name evidence="3 5" type="primary">egtD</name>
    <name evidence="5" type="ORF">GCM10023225_25550</name>
</gene>
<dbReference type="SUPFAM" id="SSF53335">
    <property type="entry name" value="S-adenosyl-L-methionine-dependent methyltransferases"/>
    <property type="match status" value="1"/>
</dbReference>
<dbReference type="InterPro" id="IPR032888">
    <property type="entry name" value="EgtD_Actinobacteria"/>
</dbReference>
<dbReference type="InterPro" id="IPR051128">
    <property type="entry name" value="EgtD_Methyltrsf_superfamily"/>
</dbReference>
<evidence type="ECO:0000256" key="3">
    <source>
        <dbReference type="HAMAP-Rule" id="MF_02037"/>
    </source>
</evidence>
<comment type="catalytic activity">
    <reaction evidence="3">
        <text>L-histidine + 3 S-adenosyl-L-methionine = hercynine + 3 S-adenosyl-L-homocysteine + 3 H(+)</text>
        <dbReference type="Rhea" id="RHEA:38471"/>
        <dbReference type="ChEBI" id="CHEBI:15378"/>
        <dbReference type="ChEBI" id="CHEBI:15781"/>
        <dbReference type="ChEBI" id="CHEBI:57595"/>
        <dbReference type="ChEBI" id="CHEBI:57856"/>
        <dbReference type="ChEBI" id="CHEBI:59789"/>
        <dbReference type="EC" id="2.1.1.44"/>
    </reaction>
</comment>
<dbReference type="InterPro" id="IPR029063">
    <property type="entry name" value="SAM-dependent_MTases_sf"/>
</dbReference>
<feature type="binding site" evidence="3">
    <location>
        <begin position="164"/>
        <end position="165"/>
    </location>
    <ligand>
        <name>S-adenosyl-L-methionine</name>
        <dbReference type="ChEBI" id="CHEBI:59789"/>
    </ligand>
</feature>
<comment type="caution">
    <text evidence="5">The sequence shown here is derived from an EMBL/GenBank/DDBJ whole genome shotgun (WGS) entry which is preliminary data.</text>
</comment>
<dbReference type="InterPro" id="IPR017804">
    <property type="entry name" value="MeTrfase_EgtD-like"/>
</dbReference>
<dbReference type="NCBIfam" id="TIGR03438">
    <property type="entry name" value="egtD_ergothio"/>
    <property type="match status" value="1"/>
</dbReference>
<evidence type="ECO:0000256" key="1">
    <source>
        <dbReference type="ARBA" id="ARBA00022603"/>
    </source>
</evidence>
<feature type="binding site" evidence="3">
    <location>
        <position position="115"/>
    </location>
    <ligand>
        <name>S-adenosyl-L-methionine</name>
        <dbReference type="ChEBI" id="CHEBI:59789"/>
    </ligand>
</feature>
<dbReference type="HAMAP" id="MF_02037">
    <property type="entry name" value="EgtD"/>
    <property type="match status" value="1"/>
</dbReference>
<dbReference type="EC" id="2.1.1.44" evidence="3"/>
<feature type="domain" description="Histidine-specific methyltransferase SAM-dependent" evidence="4">
    <location>
        <begin position="42"/>
        <end position="342"/>
    </location>
</feature>
<evidence type="ECO:0000259" key="4">
    <source>
        <dbReference type="Pfam" id="PF10017"/>
    </source>
</evidence>
<comment type="subunit">
    <text evidence="3">Monomer.</text>
</comment>
<feature type="binding site" evidence="3">
    <location>
        <position position="189"/>
    </location>
    <ligand>
        <name>L-histidine</name>
        <dbReference type="ChEBI" id="CHEBI:57595"/>
    </ligand>
</feature>
<feature type="binding site" evidence="3">
    <location>
        <position position="109"/>
    </location>
    <ligand>
        <name>S-adenosyl-L-methionine</name>
        <dbReference type="ChEBI" id="CHEBI:59789"/>
    </ligand>
</feature>
<keyword evidence="3" id="KW-0949">S-adenosyl-L-methionine</keyword>
<comment type="similarity">
    <text evidence="3">Belongs to the methyltransferase superfamily. EgtD family.</text>
</comment>
<keyword evidence="1 3" id="KW-0489">Methyltransferase</keyword>